<dbReference type="InterPro" id="IPR026444">
    <property type="entry name" value="Secre_tail"/>
</dbReference>
<evidence type="ECO:0000313" key="6">
    <source>
        <dbReference type="EMBL" id="RXG21882.1"/>
    </source>
</evidence>
<accession>A0A4V1KQM0</accession>
<evidence type="ECO:0000259" key="4">
    <source>
        <dbReference type="Pfam" id="PF16315"/>
    </source>
</evidence>
<protein>
    <submittedName>
        <fullName evidence="6">Putative secreted protein (Por secretion system target)</fullName>
    </submittedName>
</protein>
<feature type="chain" id="PRO_5020385179" evidence="2">
    <location>
        <begin position="26"/>
        <end position="773"/>
    </location>
</feature>
<feature type="signal peptide" evidence="2">
    <location>
        <begin position="1"/>
        <end position="25"/>
    </location>
</feature>
<feature type="domain" description="DUF4955" evidence="4">
    <location>
        <begin position="377"/>
        <end position="522"/>
    </location>
</feature>
<dbReference type="EMBL" id="QOVL01000030">
    <property type="protein sequence ID" value="RXG21882.1"/>
    <property type="molecule type" value="Genomic_DNA"/>
</dbReference>
<dbReference type="RefSeq" id="WP_073101053.1">
    <property type="nucleotide sequence ID" value="NZ_QOVL01000030.1"/>
</dbReference>
<dbReference type="SUPFAM" id="SSF51126">
    <property type="entry name" value="Pectin lyase-like"/>
    <property type="match status" value="1"/>
</dbReference>
<feature type="domain" description="Rhamnogalacturonase A/B/Epimerase-like pectate lyase" evidence="3">
    <location>
        <begin position="71"/>
        <end position="155"/>
    </location>
</feature>
<dbReference type="AlphaFoldDB" id="A0A4V1KQM0"/>
<reference evidence="6 7" key="1">
    <citation type="submission" date="2018-07" db="EMBL/GenBank/DDBJ databases">
        <title>Leeuwenhoekiella genomics.</title>
        <authorList>
            <person name="Tahon G."/>
            <person name="Willems A."/>
        </authorList>
    </citation>
    <scope>NUCLEOTIDE SEQUENCE [LARGE SCALE GENOMIC DNA]</scope>
    <source>
        <strain evidence="6 7">LMG 1345</strain>
    </source>
</reference>
<keyword evidence="1 2" id="KW-0732">Signal</keyword>
<dbReference type="Gene3D" id="2.160.20.10">
    <property type="entry name" value="Single-stranded right-handed beta-helix, Pectin lyase-like"/>
    <property type="match status" value="1"/>
</dbReference>
<dbReference type="Proteomes" id="UP000290608">
    <property type="component" value="Unassembled WGS sequence"/>
</dbReference>
<dbReference type="Pfam" id="PF16315">
    <property type="entry name" value="DUF4955"/>
    <property type="match status" value="1"/>
</dbReference>
<feature type="domain" description="Secretion system C-terminal sorting" evidence="5">
    <location>
        <begin position="701"/>
        <end position="770"/>
    </location>
</feature>
<name>A0A4V1KQM0_9FLAO</name>
<gene>
    <name evidence="6" type="ORF">DSL99_3992</name>
</gene>
<evidence type="ECO:0000256" key="2">
    <source>
        <dbReference type="SAM" id="SignalP"/>
    </source>
</evidence>
<evidence type="ECO:0000313" key="7">
    <source>
        <dbReference type="Proteomes" id="UP000290608"/>
    </source>
</evidence>
<dbReference type="InterPro" id="IPR024535">
    <property type="entry name" value="RHGA/B-epi-like_pectate_lyase"/>
</dbReference>
<evidence type="ECO:0000259" key="3">
    <source>
        <dbReference type="Pfam" id="PF12708"/>
    </source>
</evidence>
<organism evidence="6 7">
    <name type="scientific">Leeuwenhoekiella marinoflava</name>
    <dbReference type="NCBI Taxonomy" id="988"/>
    <lineage>
        <taxon>Bacteria</taxon>
        <taxon>Pseudomonadati</taxon>
        <taxon>Bacteroidota</taxon>
        <taxon>Flavobacteriia</taxon>
        <taxon>Flavobacteriales</taxon>
        <taxon>Flavobacteriaceae</taxon>
        <taxon>Leeuwenhoekiella</taxon>
    </lineage>
</organism>
<dbReference type="InterPro" id="IPR012334">
    <property type="entry name" value="Pectin_lyas_fold"/>
</dbReference>
<dbReference type="Pfam" id="PF18962">
    <property type="entry name" value="Por_Secre_tail"/>
    <property type="match status" value="1"/>
</dbReference>
<dbReference type="STRING" id="1122159.SAMN02745246_03980"/>
<sequence>MYKKTIYYLLFSVVTSLCCTTGLTAQETPQIWKKYIGEINDSEVPDLPNYSYAGYKLGEEAIPDSNAPVYDVTDYGAIANDYLSDVAAIKAAITAAENSGGGVVFFPKGEFIVNATAGNDASIVIGGSHIVLKGSGSGQGGTVITMQNVMAQEPGMTGEWECNPMFQFVTPENASAPANLTADSDKGTNYVTVDDVSVLNGYKYVRLYMAPNTAANNLYLDGKTPLNSIWTSINQTGVEAKEFHEIDHITGNKVYFKDEFINDIKFAHGWTIEGWNMIEESGFEDIHFKAKFRGPFVHHKNYEHDAGWRVIRLTNTAHSWVRRSRFSNVSLIASTVDCYALSFVELLLDGNRGHSTVDIAKASRTLAGLIWDNTNNGQFHGINMSGATTGSVAWRVESIYGRGIDFHGSFPRSNLFDVYQEYNVVGNGGSTAYLPNHLGGLTLWNLSKEGPAVTDYDFWMFCNYCAAVVANPIIVGFHRTETTFLQDNIKYEESNGTKVFPESLYEAQLEHRLDTKPAWIDAAILEFEELKEQWYPSVGESDYTETINNLVLNGWGSETYTGDNGFVWNVNAKGVTDYIDASKEVYFQKGVTGITSNSISGGINSFSIECKNLWDITEERKVELLVNGEIVGAMQHTGERTYIFKVNDINIEGDVVIAIRNASTPEPGQDFRKLAIAFDNINWTRNTSLPIADKNYVKASLYPNPSDNGIYTLTVKELAIAKIHDLQGRFIKQSIPLNTGDNTLDISNVDTGIYLLTLTTNSGVTTSLKLIRN</sequence>
<proteinExistence type="predicted"/>
<evidence type="ECO:0000256" key="1">
    <source>
        <dbReference type="ARBA" id="ARBA00022729"/>
    </source>
</evidence>
<evidence type="ECO:0000259" key="5">
    <source>
        <dbReference type="Pfam" id="PF18962"/>
    </source>
</evidence>
<dbReference type="Pfam" id="PF12708">
    <property type="entry name" value="Pect-lyase_RHGA_epim"/>
    <property type="match status" value="1"/>
</dbReference>
<dbReference type="NCBIfam" id="TIGR04183">
    <property type="entry name" value="Por_Secre_tail"/>
    <property type="match status" value="1"/>
</dbReference>
<dbReference type="InterPro" id="IPR032532">
    <property type="entry name" value="DUF4955"/>
</dbReference>
<comment type="caution">
    <text evidence="6">The sequence shown here is derived from an EMBL/GenBank/DDBJ whole genome shotgun (WGS) entry which is preliminary data.</text>
</comment>
<dbReference type="InterPro" id="IPR011050">
    <property type="entry name" value="Pectin_lyase_fold/virulence"/>
</dbReference>